<comment type="caution">
    <text evidence="2">The sequence shown here is derived from an EMBL/GenBank/DDBJ whole genome shotgun (WGS) entry which is preliminary data.</text>
</comment>
<dbReference type="InterPro" id="IPR025164">
    <property type="entry name" value="Toastrack_DUF4097"/>
</dbReference>
<dbReference type="Gene3D" id="2.160.20.120">
    <property type="match status" value="1"/>
</dbReference>
<dbReference type="PANTHER" id="PTHR34094:SF1">
    <property type="entry name" value="PROTEIN FAM185A"/>
    <property type="match status" value="1"/>
</dbReference>
<evidence type="ECO:0000259" key="1">
    <source>
        <dbReference type="Pfam" id="PF13349"/>
    </source>
</evidence>
<protein>
    <submittedName>
        <fullName evidence="2">DUF4097 domain-containing protein</fullName>
    </submittedName>
</protein>
<dbReference type="Proteomes" id="UP000824211">
    <property type="component" value="Unassembled WGS sequence"/>
</dbReference>
<evidence type="ECO:0000313" key="3">
    <source>
        <dbReference type="Proteomes" id="UP000824211"/>
    </source>
</evidence>
<gene>
    <name evidence="2" type="ORF">H9771_04880</name>
</gene>
<reference evidence="2" key="2">
    <citation type="submission" date="2021-04" db="EMBL/GenBank/DDBJ databases">
        <authorList>
            <person name="Gilroy R."/>
        </authorList>
    </citation>
    <scope>NUCLEOTIDE SEQUENCE</scope>
    <source>
        <strain evidence="2">ChiHjej9B8-13557</strain>
    </source>
</reference>
<organism evidence="2 3">
    <name type="scientific">Candidatus Faecalibacterium faecipullorum</name>
    <dbReference type="NCBI Taxonomy" id="2838578"/>
    <lineage>
        <taxon>Bacteria</taxon>
        <taxon>Bacillati</taxon>
        <taxon>Bacillota</taxon>
        <taxon>Clostridia</taxon>
        <taxon>Eubacteriales</taxon>
        <taxon>Oscillospiraceae</taxon>
        <taxon>Faecalibacterium</taxon>
    </lineage>
</organism>
<dbReference type="PANTHER" id="PTHR34094">
    <property type="match status" value="1"/>
</dbReference>
<feature type="domain" description="DUF4097" evidence="1">
    <location>
        <begin position="55"/>
        <end position="299"/>
    </location>
</feature>
<proteinExistence type="predicted"/>
<sequence length="303" mass="31261">MKRLSTLVLSALAIAAVSGLTVLRTGLVAEAARPGRWDSWTPLVTTTYPVEGSFTDIAITDYYADVHLRPSRDGAISVSARDAEGVSRTVQVVNGTLTITRPEPTAGERIFHHEDDDPELTLYLPAGNYGALTVTTTSGDVETSAQLNFASASLTTVSGDIDLNGAVNGPVTCLSTSGDIELRCPTAGAVQIETTSGDVELTGCYVDSLNVLSTSGDIDLEHSVAAGAIVIDTTSGEISLERADAASLTLSTVSGEVEGSLLTSKNFSVSTSLGRVSVPTADPAGAPCTVTTTSGDIRLVVRP</sequence>
<accession>A0A9D2ME43</accession>
<dbReference type="AlphaFoldDB" id="A0A9D2ME43"/>
<name>A0A9D2ME43_9FIRM</name>
<evidence type="ECO:0000313" key="2">
    <source>
        <dbReference type="EMBL" id="HJB58982.1"/>
    </source>
</evidence>
<reference evidence="2" key="1">
    <citation type="journal article" date="2021" name="PeerJ">
        <title>Extensive microbial diversity within the chicken gut microbiome revealed by metagenomics and culture.</title>
        <authorList>
            <person name="Gilroy R."/>
            <person name="Ravi A."/>
            <person name="Getino M."/>
            <person name="Pursley I."/>
            <person name="Horton D.L."/>
            <person name="Alikhan N.F."/>
            <person name="Baker D."/>
            <person name="Gharbi K."/>
            <person name="Hall N."/>
            <person name="Watson M."/>
            <person name="Adriaenssens E.M."/>
            <person name="Foster-Nyarko E."/>
            <person name="Jarju S."/>
            <person name="Secka A."/>
            <person name="Antonio M."/>
            <person name="Oren A."/>
            <person name="Chaudhuri R.R."/>
            <person name="La Ragione R."/>
            <person name="Hildebrand F."/>
            <person name="Pallen M.J."/>
        </authorList>
    </citation>
    <scope>NUCLEOTIDE SEQUENCE</scope>
    <source>
        <strain evidence="2">ChiHjej9B8-13557</strain>
    </source>
</reference>
<dbReference type="EMBL" id="DWXX01000084">
    <property type="protein sequence ID" value="HJB58982.1"/>
    <property type="molecule type" value="Genomic_DNA"/>
</dbReference>
<dbReference type="Pfam" id="PF13349">
    <property type="entry name" value="DUF4097"/>
    <property type="match status" value="1"/>
</dbReference>